<dbReference type="AlphaFoldDB" id="S7U6J4"/>
<keyword evidence="3" id="KW-0012">Acyltransferase</keyword>
<feature type="domain" description="Serine aminopeptidase S33" evidence="2">
    <location>
        <begin position="484"/>
        <end position="699"/>
    </location>
</feature>
<dbReference type="Proteomes" id="UP000014977">
    <property type="component" value="Unassembled WGS sequence"/>
</dbReference>
<dbReference type="InterPro" id="IPR051044">
    <property type="entry name" value="MAG_DAG_Lipase"/>
</dbReference>
<dbReference type="InterPro" id="IPR029058">
    <property type="entry name" value="AB_hydrolase_fold"/>
</dbReference>
<dbReference type="Gene3D" id="3.40.50.1820">
    <property type="entry name" value="alpha/beta hydrolase"/>
    <property type="match status" value="1"/>
</dbReference>
<feature type="domain" description="Phospholipid/glycerol acyltransferase" evidence="1">
    <location>
        <begin position="24"/>
        <end position="153"/>
    </location>
</feature>
<name>S7U6J4_DESML</name>
<organism evidence="3 4">
    <name type="scientific">Desulfococcus multivorans DSM 2059</name>
    <dbReference type="NCBI Taxonomy" id="1121405"/>
    <lineage>
        <taxon>Bacteria</taxon>
        <taxon>Pseudomonadati</taxon>
        <taxon>Thermodesulfobacteriota</taxon>
        <taxon>Desulfobacteria</taxon>
        <taxon>Desulfobacterales</taxon>
        <taxon>Desulfococcaceae</taxon>
        <taxon>Desulfococcus</taxon>
    </lineage>
</organism>
<dbReference type="Pfam" id="PF01553">
    <property type="entry name" value="Acyltransferase"/>
    <property type="match status" value="1"/>
</dbReference>
<evidence type="ECO:0000313" key="4">
    <source>
        <dbReference type="Proteomes" id="UP000014977"/>
    </source>
</evidence>
<evidence type="ECO:0000313" key="3">
    <source>
        <dbReference type="EMBL" id="EPR44967.1"/>
    </source>
</evidence>
<dbReference type="RefSeq" id="WP_020875194.1">
    <property type="nucleotide sequence ID" value="NZ_ATHJ01000011.1"/>
</dbReference>
<protein>
    <submittedName>
        <fullName evidence="3">Phospholipid/glycerol acyltransferase</fullName>
    </submittedName>
</protein>
<dbReference type="InterPro" id="IPR022742">
    <property type="entry name" value="Hydrolase_4"/>
</dbReference>
<dbReference type="OrthoDB" id="9786110at2"/>
<dbReference type="eggNOG" id="COG1647">
    <property type="taxonomic scope" value="Bacteria"/>
</dbReference>
<dbReference type="EMBL" id="ATHJ01000011">
    <property type="protein sequence ID" value="EPR44967.1"/>
    <property type="molecule type" value="Genomic_DNA"/>
</dbReference>
<proteinExistence type="predicted"/>
<dbReference type="PANTHER" id="PTHR11614">
    <property type="entry name" value="PHOSPHOLIPASE-RELATED"/>
    <property type="match status" value="1"/>
</dbReference>
<dbReference type="eggNOG" id="COG0204">
    <property type="taxonomic scope" value="Bacteria"/>
</dbReference>
<dbReference type="PATRIC" id="fig|1121405.3.peg.162"/>
<gene>
    <name evidence="3" type="ORF">dsmv_1003</name>
</gene>
<dbReference type="Pfam" id="PF12146">
    <property type="entry name" value="Hydrolase_4"/>
    <property type="match status" value="1"/>
</dbReference>
<dbReference type="GO" id="GO:0016746">
    <property type="term" value="F:acyltransferase activity"/>
    <property type="evidence" value="ECO:0007669"/>
    <property type="project" value="UniProtKB-KW"/>
</dbReference>
<accession>S7U6J4</accession>
<evidence type="ECO:0000259" key="1">
    <source>
        <dbReference type="Pfam" id="PF01553"/>
    </source>
</evidence>
<keyword evidence="3" id="KW-0808">Transferase</keyword>
<reference evidence="3 4" key="1">
    <citation type="journal article" date="2013" name="Genome Announc.">
        <title>Draft genome sequences for three mercury-methylating, sulfate-reducing bacteria.</title>
        <authorList>
            <person name="Brown S.D."/>
            <person name="Hurt R.A.Jr."/>
            <person name="Gilmour C.C."/>
            <person name="Elias D.A."/>
        </authorList>
    </citation>
    <scope>NUCLEOTIDE SEQUENCE [LARGE SCALE GENOMIC DNA]</scope>
    <source>
        <strain evidence="3 4">DSM 2059</strain>
    </source>
</reference>
<dbReference type="SUPFAM" id="SSF53474">
    <property type="entry name" value="alpha/beta-Hydrolases"/>
    <property type="match status" value="1"/>
</dbReference>
<dbReference type="STRING" id="897.B2D07_11905"/>
<keyword evidence="4" id="KW-1185">Reference proteome</keyword>
<evidence type="ECO:0000259" key="2">
    <source>
        <dbReference type="Pfam" id="PF12146"/>
    </source>
</evidence>
<sequence length="720" mass="81635">MNRFAYLTTGLAIKTLSSLSRANIHVHGTENIPRGSIIFTVNHFTRIETMILPSYIYKLTGGVPVWSLADAALFKGGLKTYLDYVGAISTRDPDRDCLILKTLLKGDAAWIIFPEGRMVKNKKIVHRGRYMILSETGKHRPHTGAASLALRTEFYRRRMGKIGATSPEEARRLMSLFEIDALAPMMERRTYIVPVNITYYPLRAHENLLSRLAVTFVEDLDERAVEELMTEGSMLLSGVDVDIRFGAPIDVGIYLDHPTVQRDIETPGYISFDNPIPSAKILRKSAAKIMERYMRSIYRMTTVNHDHLAASIIRHMPFRRIRIDDLKRRLFLATQLNLKGLEIFFHHSFETDQVHLLTDDRYGKFGDFITIAVAKGVLARQGPYLVKKKPFSTPIFNFHQIRVDNPIAVMANEVEPLERLQRKIRPIAFLPEFWIRRRTAAYLIRQAESLYEQEYETFFVDGESRPKEVGMPYLVRGKGSGIGVLLIHGYMSAPIEMAELAGYLGSKGITVYVARLRGHGTSPDDLATRTYSDWLNAVDAGFAVVRSLCKRVVVGGFSTGAALALDLVSRNEGVQGVFAVCPPRRLHDPYLMKNMALDFWNLLVKRVRGNADREKEFIENLPENPLTNYSRNPVSGIREIERLMERLDQKLPGIDIPALLIHSHRDPIAFPGESKRIFDLIGSENKTYILFNFDRHVILAGDGAHRVHRVIGDFIADLTA</sequence>
<dbReference type="InterPro" id="IPR002123">
    <property type="entry name" value="Plipid/glycerol_acylTrfase"/>
</dbReference>
<comment type="caution">
    <text evidence="3">The sequence shown here is derived from an EMBL/GenBank/DDBJ whole genome shotgun (WGS) entry which is preliminary data.</text>
</comment>